<dbReference type="FunFam" id="3.30.160.60:FF:001366">
    <property type="entry name" value="Zinc finger protein 2"/>
    <property type="match status" value="1"/>
</dbReference>
<comment type="caution">
    <text evidence="9">The sequence shown here is derived from an EMBL/GenBank/DDBJ whole genome shotgun (WGS) entry which is preliminary data.</text>
</comment>
<feature type="compositionally biased region" description="Low complexity" evidence="7">
    <location>
        <begin position="79"/>
        <end position="95"/>
    </location>
</feature>
<evidence type="ECO:0000259" key="8">
    <source>
        <dbReference type="PROSITE" id="PS50157"/>
    </source>
</evidence>
<dbReference type="SUPFAM" id="SSF57667">
    <property type="entry name" value="beta-beta-alpha zinc fingers"/>
    <property type="match status" value="1"/>
</dbReference>
<dbReference type="InterPro" id="IPR036236">
    <property type="entry name" value="Znf_C2H2_sf"/>
</dbReference>
<sequence length="343" mass="37648">MKPNFDLEVEACAEYESEVSSQVASNVSIQETSIGPCSDSLTNISNITNPIGIHPNSDAISLDLSLNFKNSEPGGRDSIGFSFSSTSESSNEPASQTTAATIPRVFSCNYCQRKFFSSQALGGHQNAHKRERTLAKRAMRMGFFSERYANLASLPLHGSFRSLGIKAHSSLHHGFLPTMRPPEIKSNARYDQGYLGHPIFLEDDESDLLWPGSFRQVAEAGDSHQNFILTGSSNMSFTELNYHKTQEVLVEYQSRKAVVNLVNHCLEPRECDLCGQEDLLGAVGELDGDGFYVSGWVGFLYTVWLVTRKSLGLAKQSLSVTGSAITTYSAAWGTRNLAHKNSI</sequence>
<comment type="subcellular location">
    <subcellularLocation>
        <location evidence="1">Nucleus</location>
    </subcellularLocation>
</comment>
<protein>
    <submittedName>
        <fullName evidence="9">Zinc finger protein 4 isoform B</fullName>
    </submittedName>
</protein>
<keyword evidence="10" id="KW-1185">Reference proteome</keyword>
<dbReference type="InterPro" id="IPR013087">
    <property type="entry name" value="Znf_C2H2_type"/>
</dbReference>
<dbReference type="EMBL" id="QZWG01000014">
    <property type="protein sequence ID" value="RZB70083.1"/>
    <property type="molecule type" value="Genomic_DNA"/>
</dbReference>
<keyword evidence="5" id="KW-0539">Nucleus</keyword>
<accession>A0A445H8Z7</accession>
<dbReference type="Gene3D" id="3.30.160.60">
    <property type="entry name" value="Classic Zinc Finger"/>
    <property type="match status" value="1"/>
</dbReference>
<evidence type="ECO:0000256" key="1">
    <source>
        <dbReference type="ARBA" id="ARBA00004123"/>
    </source>
</evidence>
<dbReference type="PANTHER" id="PTHR47287:SF18">
    <property type="entry name" value="TRANSCRIPTION FACTOR C2H2 FAMILY"/>
    <property type="match status" value="1"/>
</dbReference>
<dbReference type="PANTHER" id="PTHR47287">
    <property type="entry name" value="C2H2 AND C2HC ZINC FINGERS SUPERFAMILY PROTEIN"/>
    <property type="match status" value="1"/>
</dbReference>
<dbReference type="AlphaFoldDB" id="A0A445H8Z7"/>
<evidence type="ECO:0000313" key="10">
    <source>
        <dbReference type="Proteomes" id="UP000289340"/>
    </source>
</evidence>
<proteinExistence type="predicted"/>
<dbReference type="PROSITE" id="PS00028">
    <property type="entry name" value="ZINC_FINGER_C2H2_1"/>
    <property type="match status" value="1"/>
</dbReference>
<organism evidence="9 10">
    <name type="scientific">Glycine soja</name>
    <name type="common">Wild soybean</name>
    <dbReference type="NCBI Taxonomy" id="3848"/>
    <lineage>
        <taxon>Eukaryota</taxon>
        <taxon>Viridiplantae</taxon>
        <taxon>Streptophyta</taxon>
        <taxon>Embryophyta</taxon>
        <taxon>Tracheophyta</taxon>
        <taxon>Spermatophyta</taxon>
        <taxon>Magnoliopsida</taxon>
        <taxon>eudicotyledons</taxon>
        <taxon>Gunneridae</taxon>
        <taxon>Pentapetalae</taxon>
        <taxon>rosids</taxon>
        <taxon>fabids</taxon>
        <taxon>Fabales</taxon>
        <taxon>Fabaceae</taxon>
        <taxon>Papilionoideae</taxon>
        <taxon>50 kb inversion clade</taxon>
        <taxon>NPAAA clade</taxon>
        <taxon>indigoferoid/millettioid clade</taxon>
        <taxon>Phaseoleae</taxon>
        <taxon>Glycine</taxon>
        <taxon>Glycine subgen. Soja</taxon>
    </lineage>
</organism>
<feature type="domain" description="C2H2-type" evidence="8">
    <location>
        <begin position="106"/>
        <end position="133"/>
    </location>
</feature>
<evidence type="ECO:0000256" key="5">
    <source>
        <dbReference type="ARBA" id="ARBA00023242"/>
    </source>
</evidence>
<keyword evidence="2" id="KW-0479">Metal-binding</keyword>
<keyword evidence="3 6" id="KW-0863">Zinc-finger</keyword>
<dbReference type="PROSITE" id="PS50157">
    <property type="entry name" value="ZINC_FINGER_C2H2_2"/>
    <property type="match status" value="1"/>
</dbReference>
<dbReference type="GO" id="GO:0008270">
    <property type="term" value="F:zinc ion binding"/>
    <property type="evidence" value="ECO:0007669"/>
    <property type="project" value="UniProtKB-KW"/>
</dbReference>
<keyword evidence="4" id="KW-0862">Zinc</keyword>
<name>A0A445H8Z7_GLYSO</name>
<evidence type="ECO:0000256" key="2">
    <source>
        <dbReference type="ARBA" id="ARBA00022723"/>
    </source>
</evidence>
<evidence type="ECO:0000256" key="4">
    <source>
        <dbReference type="ARBA" id="ARBA00022833"/>
    </source>
</evidence>
<evidence type="ECO:0000256" key="6">
    <source>
        <dbReference type="PROSITE-ProRule" id="PRU00042"/>
    </source>
</evidence>
<gene>
    <name evidence="9" type="ORF">D0Y65_039401</name>
</gene>
<evidence type="ECO:0000256" key="3">
    <source>
        <dbReference type="ARBA" id="ARBA00022771"/>
    </source>
</evidence>
<reference evidence="9 10" key="1">
    <citation type="submission" date="2018-09" db="EMBL/GenBank/DDBJ databases">
        <title>A high-quality reference genome of wild soybean provides a powerful tool to mine soybean genomes.</title>
        <authorList>
            <person name="Xie M."/>
            <person name="Chung C.Y.L."/>
            <person name="Li M.-W."/>
            <person name="Wong F.-L."/>
            <person name="Chan T.-F."/>
            <person name="Lam H.-M."/>
        </authorList>
    </citation>
    <scope>NUCLEOTIDE SEQUENCE [LARGE SCALE GENOMIC DNA]</scope>
    <source>
        <strain evidence="10">cv. W05</strain>
        <tissue evidence="9">Hypocotyl of etiolated seedlings</tissue>
    </source>
</reference>
<dbReference type="GO" id="GO:0005634">
    <property type="term" value="C:nucleus"/>
    <property type="evidence" value="ECO:0007669"/>
    <property type="project" value="UniProtKB-SubCell"/>
</dbReference>
<feature type="region of interest" description="Disordered" evidence="7">
    <location>
        <begin position="79"/>
        <end position="98"/>
    </location>
</feature>
<dbReference type="InterPro" id="IPR044246">
    <property type="entry name" value="ZFP3-like"/>
</dbReference>
<evidence type="ECO:0000256" key="7">
    <source>
        <dbReference type="SAM" id="MobiDB-lite"/>
    </source>
</evidence>
<dbReference type="GO" id="GO:0009788">
    <property type="term" value="P:negative regulation of abscisic acid-activated signaling pathway"/>
    <property type="evidence" value="ECO:0007669"/>
    <property type="project" value="InterPro"/>
</dbReference>
<dbReference type="Proteomes" id="UP000289340">
    <property type="component" value="Chromosome 14"/>
</dbReference>
<evidence type="ECO:0000313" key="9">
    <source>
        <dbReference type="EMBL" id="RZB70083.1"/>
    </source>
</evidence>